<dbReference type="Pfam" id="PF00069">
    <property type="entry name" value="Pkinase"/>
    <property type="match status" value="1"/>
</dbReference>
<dbReference type="Proteomes" id="UP001442494">
    <property type="component" value="Unassembled WGS sequence"/>
</dbReference>
<dbReference type="InterPro" id="IPR036322">
    <property type="entry name" value="WD40_repeat_dom_sf"/>
</dbReference>
<dbReference type="SUPFAM" id="SSF50978">
    <property type="entry name" value="WD40 repeat-like"/>
    <property type="match status" value="1"/>
</dbReference>
<dbReference type="InterPro" id="IPR019775">
    <property type="entry name" value="WD40_repeat_CS"/>
</dbReference>
<dbReference type="InterPro" id="IPR020472">
    <property type="entry name" value="WD40_PAC1"/>
</dbReference>
<dbReference type="PROSITE" id="PS00678">
    <property type="entry name" value="WD_REPEATS_1"/>
    <property type="match status" value="2"/>
</dbReference>
<keyword evidence="5" id="KW-0418">Kinase</keyword>
<dbReference type="CDD" id="cd00200">
    <property type="entry name" value="WD40"/>
    <property type="match status" value="1"/>
</dbReference>
<organism evidence="5 6">
    <name type="scientific">Funiculus sociatus GB2-A5</name>
    <dbReference type="NCBI Taxonomy" id="2933946"/>
    <lineage>
        <taxon>Bacteria</taxon>
        <taxon>Bacillati</taxon>
        <taxon>Cyanobacteriota</taxon>
        <taxon>Cyanophyceae</taxon>
        <taxon>Coleofasciculales</taxon>
        <taxon>Coleofasciculaceae</taxon>
        <taxon>Funiculus</taxon>
    </lineage>
</organism>
<dbReference type="PROSITE" id="PS50294">
    <property type="entry name" value="WD_REPEATS_REGION"/>
    <property type="match status" value="8"/>
</dbReference>
<feature type="repeat" description="WD" evidence="3">
    <location>
        <begin position="577"/>
        <end position="609"/>
    </location>
</feature>
<feature type="repeat" description="WD" evidence="3">
    <location>
        <begin position="412"/>
        <end position="453"/>
    </location>
</feature>
<dbReference type="Gene3D" id="1.10.510.10">
    <property type="entry name" value="Transferase(Phosphotransferase) domain 1"/>
    <property type="match status" value="1"/>
</dbReference>
<dbReference type="InterPro" id="IPR001680">
    <property type="entry name" value="WD40_rpt"/>
</dbReference>
<dbReference type="NCBIfam" id="NF045510">
    <property type="entry name" value="4Cys_prefix_kin"/>
    <property type="match status" value="1"/>
</dbReference>
<evidence type="ECO:0000313" key="5">
    <source>
        <dbReference type="EMBL" id="MEP0864231.1"/>
    </source>
</evidence>
<feature type="repeat" description="WD" evidence="3">
    <location>
        <begin position="620"/>
        <end position="652"/>
    </location>
</feature>
<dbReference type="SUPFAM" id="SSF56112">
    <property type="entry name" value="Protein kinase-like (PK-like)"/>
    <property type="match status" value="1"/>
</dbReference>
<dbReference type="PANTHER" id="PTHR44129">
    <property type="entry name" value="WD REPEAT-CONTAINING PROTEIN POP1"/>
    <property type="match status" value="1"/>
</dbReference>
<evidence type="ECO:0000259" key="4">
    <source>
        <dbReference type="PROSITE" id="PS50011"/>
    </source>
</evidence>
<keyword evidence="2" id="KW-0677">Repeat</keyword>
<dbReference type="InterPro" id="IPR015943">
    <property type="entry name" value="WD40/YVTN_repeat-like_dom_sf"/>
</dbReference>
<sequence>MSYCINPDCQNRQNPDSSQYCQACGTKLLVSDRYRLVWPLRELHKSPYVDVFEVDDSGIPKVLKILKVNDEDLLRLFRREAQALIQLRHSGIPKSGIPKVDPDGYFTFSPSNSSRELHCLVMEKIQGEDLQQWLKSNKRISEELVALEWLKQLTEVLDGVHQKRLFHRDIKPSNIMLRPNSDLPNGELVLIDFGAARWVTPTVVQGRRDLTGVFTPGYAAPEQLNSRPVPQSDFFALGRTFVHLLTGKHPIELTEDSQTGQLIWRDRAPQVSEPLANFIDELMALSVQNRPDNTQIILKRINALQRIDDLADGTTKHISPSSRQPSSLGWLVIGLSLGLLEGILLGSLVPPLLQPVASPQPCDSPAKEALDRKHEDDVNAIAFSPNGNYLATASLDNTARVWETTSRKQVACLPHKDNVVAVAFSPNGKYLATASLDKTVQVQEMSSGSIIHLQHEDGVVAVAFSRDGKYLATASADGNARVWKTTLGRRVALLPHKAYVRAVVFSPDGRFVATASLDNTARVWETTSGKQVKLLQHQDRVVSITFSRNGKYLATGSASGTAQVWEWETLNDKAVANQQHEGSLVTVAFSPDEKYLATASQDGTAQVWEWKATSGSKVVSVPQDKEVVAVNFSGDGKYLATASADGNTRVWDTIDVGLVAQEQYGSGLVAIAFSPDGQSLATASRDGTIQLWPWNKSSR</sequence>
<proteinExistence type="predicted"/>
<evidence type="ECO:0000256" key="1">
    <source>
        <dbReference type="ARBA" id="ARBA00022574"/>
    </source>
</evidence>
<feature type="domain" description="Protein kinase" evidence="4">
    <location>
        <begin position="37"/>
        <end position="304"/>
    </location>
</feature>
<dbReference type="SMART" id="SM00220">
    <property type="entry name" value="S_TKc"/>
    <property type="match status" value="1"/>
</dbReference>
<dbReference type="SMART" id="SM00320">
    <property type="entry name" value="WD40"/>
    <property type="match status" value="8"/>
</dbReference>
<evidence type="ECO:0000256" key="2">
    <source>
        <dbReference type="ARBA" id="ARBA00022737"/>
    </source>
</evidence>
<dbReference type="GO" id="GO:0016301">
    <property type="term" value="F:kinase activity"/>
    <property type="evidence" value="ECO:0007669"/>
    <property type="project" value="UniProtKB-KW"/>
</dbReference>
<feature type="repeat" description="WD" evidence="3">
    <location>
        <begin position="534"/>
        <end position="566"/>
    </location>
</feature>
<dbReference type="InterPro" id="IPR000719">
    <property type="entry name" value="Prot_kinase_dom"/>
</dbReference>
<dbReference type="RefSeq" id="WP_190427360.1">
    <property type="nucleotide sequence ID" value="NZ_JAMPKK010000011.1"/>
</dbReference>
<dbReference type="Gene3D" id="2.130.10.10">
    <property type="entry name" value="YVTN repeat-like/Quinoprotein amine dehydrogenase"/>
    <property type="match status" value="3"/>
</dbReference>
<keyword evidence="1 3" id="KW-0853">WD repeat</keyword>
<feature type="repeat" description="WD" evidence="3">
    <location>
        <begin position="371"/>
        <end position="412"/>
    </location>
</feature>
<dbReference type="EMBL" id="JAMPKK010000011">
    <property type="protein sequence ID" value="MEP0864231.1"/>
    <property type="molecule type" value="Genomic_DNA"/>
</dbReference>
<dbReference type="InterPro" id="IPR011009">
    <property type="entry name" value="Kinase-like_dom_sf"/>
</dbReference>
<dbReference type="PROSITE" id="PS50011">
    <property type="entry name" value="PROTEIN_KINASE_DOM"/>
    <property type="match status" value="1"/>
</dbReference>
<dbReference type="PROSITE" id="PS50082">
    <property type="entry name" value="WD_REPEATS_2"/>
    <property type="match status" value="8"/>
</dbReference>
<comment type="caution">
    <text evidence="5">The sequence shown here is derived from an EMBL/GenBank/DDBJ whole genome shotgun (WGS) entry which is preliminary data.</text>
</comment>
<dbReference type="InterPro" id="IPR050349">
    <property type="entry name" value="WD_LIS1/nudF_dynein_reg"/>
</dbReference>
<dbReference type="PROSITE" id="PS00108">
    <property type="entry name" value="PROTEIN_KINASE_ST"/>
    <property type="match status" value="1"/>
</dbReference>
<accession>A0ABV0JNI0</accession>
<dbReference type="Pfam" id="PF00400">
    <property type="entry name" value="WD40"/>
    <property type="match status" value="8"/>
</dbReference>
<dbReference type="PRINTS" id="PR00320">
    <property type="entry name" value="GPROTEINBRPT"/>
</dbReference>
<feature type="repeat" description="WD" evidence="3">
    <location>
        <begin position="661"/>
        <end position="699"/>
    </location>
</feature>
<evidence type="ECO:0000313" key="6">
    <source>
        <dbReference type="Proteomes" id="UP001442494"/>
    </source>
</evidence>
<dbReference type="CDD" id="cd14014">
    <property type="entry name" value="STKc_PknB_like"/>
    <property type="match status" value="1"/>
</dbReference>
<protein>
    <submittedName>
        <fullName evidence="5">Protein kinase</fullName>
    </submittedName>
</protein>
<dbReference type="InterPro" id="IPR008271">
    <property type="entry name" value="Ser/Thr_kinase_AS"/>
</dbReference>
<evidence type="ECO:0000256" key="3">
    <source>
        <dbReference type="PROSITE-ProRule" id="PRU00221"/>
    </source>
</evidence>
<feature type="repeat" description="WD" evidence="3">
    <location>
        <begin position="493"/>
        <end position="534"/>
    </location>
</feature>
<gene>
    <name evidence="5" type="ORF">NDI37_07095</name>
</gene>
<keyword evidence="6" id="KW-1185">Reference proteome</keyword>
<feature type="repeat" description="WD" evidence="3">
    <location>
        <begin position="452"/>
        <end position="493"/>
    </location>
</feature>
<keyword evidence="5" id="KW-0808">Transferase</keyword>
<name>A0ABV0JNI0_9CYAN</name>
<reference evidence="5 6" key="1">
    <citation type="submission" date="2022-04" db="EMBL/GenBank/DDBJ databases">
        <title>Positive selection, recombination, and allopatry shape intraspecific diversity of widespread and dominant cyanobacteria.</title>
        <authorList>
            <person name="Wei J."/>
            <person name="Shu W."/>
            <person name="Hu C."/>
        </authorList>
    </citation>
    <scope>NUCLEOTIDE SEQUENCE [LARGE SCALE GENOMIC DNA]</scope>
    <source>
        <strain evidence="5 6">GB2-A5</strain>
    </source>
</reference>